<evidence type="ECO:0000256" key="1">
    <source>
        <dbReference type="SAM" id="MobiDB-lite"/>
    </source>
</evidence>
<keyword evidence="3" id="KW-1185">Reference proteome</keyword>
<organism evidence="2 3">
    <name type="scientific">Gryllus longicercus</name>
    <dbReference type="NCBI Taxonomy" id="2509291"/>
    <lineage>
        <taxon>Eukaryota</taxon>
        <taxon>Metazoa</taxon>
        <taxon>Ecdysozoa</taxon>
        <taxon>Arthropoda</taxon>
        <taxon>Hexapoda</taxon>
        <taxon>Insecta</taxon>
        <taxon>Pterygota</taxon>
        <taxon>Neoptera</taxon>
        <taxon>Polyneoptera</taxon>
        <taxon>Orthoptera</taxon>
        <taxon>Ensifera</taxon>
        <taxon>Gryllidea</taxon>
        <taxon>Grylloidea</taxon>
        <taxon>Gryllidae</taxon>
        <taxon>Gryllinae</taxon>
        <taxon>Gryllus</taxon>
    </lineage>
</organism>
<feature type="compositionally biased region" description="Basic residues" evidence="1">
    <location>
        <begin position="174"/>
        <end position="210"/>
    </location>
</feature>
<evidence type="ECO:0000313" key="3">
    <source>
        <dbReference type="Proteomes" id="UP001378592"/>
    </source>
</evidence>
<feature type="region of interest" description="Disordered" evidence="1">
    <location>
        <begin position="52"/>
        <end position="104"/>
    </location>
</feature>
<proteinExistence type="predicted"/>
<gene>
    <name evidence="2" type="ORF">R5R35_000955</name>
</gene>
<dbReference type="Proteomes" id="UP001378592">
    <property type="component" value="Unassembled WGS sequence"/>
</dbReference>
<accession>A0AAN9VD29</accession>
<feature type="compositionally biased region" description="Basic and acidic residues" evidence="1">
    <location>
        <begin position="164"/>
        <end position="173"/>
    </location>
</feature>
<comment type="caution">
    <text evidence="2">The sequence shown here is derived from an EMBL/GenBank/DDBJ whole genome shotgun (WGS) entry which is preliminary data.</text>
</comment>
<name>A0AAN9VD29_9ORTH</name>
<feature type="region of interest" description="Disordered" evidence="1">
    <location>
        <begin position="146"/>
        <end position="213"/>
    </location>
</feature>
<dbReference type="AlphaFoldDB" id="A0AAN9VD29"/>
<reference evidence="2 3" key="1">
    <citation type="submission" date="2024-03" db="EMBL/GenBank/DDBJ databases">
        <title>The genome assembly and annotation of the cricket Gryllus longicercus Weissman &amp; Gray.</title>
        <authorList>
            <person name="Szrajer S."/>
            <person name="Gray D."/>
            <person name="Ylla G."/>
        </authorList>
    </citation>
    <scope>NUCLEOTIDE SEQUENCE [LARGE SCALE GENOMIC DNA]</scope>
    <source>
        <strain evidence="2">DAG 2021-001</strain>
        <tissue evidence="2">Whole body minus gut</tissue>
    </source>
</reference>
<feature type="compositionally biased region" description="Basic residues" evidence="1">
    <location>
        <begin position="61"/>
        <end position="94"/>
    </location>
</feature>
<feature type="compositionally biased region" description="Low complexity" evidence="1">
    <location>
        <begin position="151"/>
        <end position="160"/>
    </location>
</feature>
<evidence type="ECO:0000313" key="2">
    <source>
        <dbReference type="EMBL" id="KAK7793756.1"/>
    </source>
</evidence>
<sequence>MNYVALFFYKGALQNSVPPIYISKYNRFVDNILERINHLLRKSYDPVNVRLNNMNGQQQKNKNRKSGQIKIKRKNNKNRRRGNKNKRRNQRPRPRSATYAIMTTSETSPVIRNISMVDEPVAAAVAALSQQLQSTPITEQVMLMEVSPDRTPTTTPPATTIGASKEEVPDSRARPQKRRPNNKNRRKNGTKNKNRAPANNRRKPKPKNRPPARATLYGLASLKREGDVSVNMMSSHTTVRTRFTIGPLMLKVEKEFGRGAKKDIRSAVATTTEMTGKLNLRVRHGGAAALHSIRVLQPKQVRVESSDDHDKTREFVWSRSSHIAHLVSQKLSLATRAMLQPTARSR</sequence>
<protein>
    <submittedName>
        <fullName evidence="2">Uncharacterized protein</fullName>
    </submittedName>
</protein>
<dbReference type="EMBL" id="JAZDUA010000362">
    <property type="protein sequence ID" value="KAK7793756.1"/>
    <property type="molecule type" value="Genomic_DNA"/>
</dbReference>